<comment type="subunit">
    <text evidence="3 11">Oligomeric complex that consists of at least the alpha, beta, beta', gamma, delta, epsilon and zeta subunits.</text>
</comment>
<evidence type="ECO:0000256" key="3">
    <source>
        <dbReference type="ARBA" id="ARBA00011775"/>
    </source>
</evidence>
<dbReference type="GO" id="GO:0030126">
    <property type="term" value="C:COPI vesicle coat"/>
    <property type="evidence" value="ECO:0007669"/>
    <property type="project" value="UniProtKB-UniRule"/>
</dbReference>
<keyword evidence="6 11" id="KW-0931">ER-Golgi transport</keyword>
<dbReference type="FunFam" id="3.30.450.60:FF:000003">
    <property type="entry name" value="Coatomer subunit delta"/>
    <property type="match status" value="1"/>
</dbReference>
<dbReference type="PANTHER" id="PTHR10121:SF0">
    <property type="entry name" value="COATOMER SUBUNIT DELTA"/>
    <property type="match status" value="1"/>
</dbReference>
<evidence type="ECO:0000256" key="5">
    <source>
        <dbReference type="ARBA" id="ARBA00022490"/>
    </source>
</evidence>
<evidence type="ECO:0000256" key="6">
    <source>
        <dbReference type="ARBA" id="ARBA00022892"/>
    </source>
</evidence>
<dbReference type="GO" id="GO:0006888">
    <property type="term" value="P:endoplasmic reticulum to Golgi vesicle-mediated transport"/>
    <property type="evidence" value="ECO:0007669"/>
    <property type="project" value="TreeGrafter"/>
</dbReference>
<evidence type="ECO:0000256" key="9">
    <source>
        <dbReference type="ARBA" id="ARBA00023136"/>
    </source>
</evidence>
<keyword evidence="8 11" id="KW-0333">Golgi apparatus</keyword>
<evidence type="ECO:0000256" key="8">
    <source>
        <dbReference type="ARBA" id="ARBA00023034"/>
    </source>
</evidence>
<protein>
    <recommendedName>
        <fullName evidence="11">Coatomer subunit delta</fullName>
    </recommendedName>
</protein>
<dbReference type="InterPro" id="IPR011012">
    <property type="entry name" value="Longin-like_dom_sf"/>
</dbReference>
<dbReference type="GO" id="GO:0015031">
    <property type="term" value="P:protein transport"/>
    <property type="evidence" value="ECO:0007669"/>
    <property type="project" value="UniProtKB-KW"/>
</dbReference>
<evidence type="ECO:0000256" key="10">
    <source>
        <dbReference type="ARBA" id="ARBA00023329"/>
    </source>
</evidence>
<dbReference type="InterPro" id="IPR027059">
    <property type="entry name" value="Coatomer_dsu"/>
</dbReference>
<sequence length="555" mass="59008">MVVLSAAITTKAGKPLLSRQFVEMSRMRIEGLLAAFPKLIAAPASATQGGRQHTFVETDSVRYVYQPVEALYLVLITTRGSNIVQDLETLRLLSKVVPDVAVPNMVGGGLQEQHVNDAAFELLFALDEVLCAGGHKEEATLSTIRTSLAMESHEEKMYLMMKESKEKSAKEEMQKQAKAIQDRQMQQMKNNFMNNGFNGFSQDGSQGGPDSMMGFGSAPGGGMGMGQNFNPSGSDYGQIQMNNPYMTQPEPELEPAPSIKKKGMTLGNSGAKNKNSFLNAMVKEDNLAPLSNARKAPAAAAVAAASSSSPATPVSILIEEKISVALNREGAVESSEIKGTLSLVANDASGADVHVAVNRDALLGMGAGWTFSTHPKVNKPSYEKSGVLRLKASGPGKGFPVGRPVGILRWGYNGVNGAPLTINCWPEEEGDGNINVNIEYELTRDMTLTDVDIMIPLGTADPPSIISIDGNYKHDARGGALLWHFDTIGASNASGSLEFSIPGNNTEAFFPFAVSFGCRDVLCPVDISAVTSGASGVSVGYAVNRVCIPESYQCA</sequence>
<keyword evidence="7 11" id="KW-0653">Protein transport</keyword>
<dbReference type="PROSITE" id="PS51072">
    <property type="entry name" value="MHD"/>
    <property type="match status" value="1"/>
</dbReference>
<dbReference type="SUPFAM" id="SSF64356">
    <property type="entry name" value="SNARE-like"/>
    <property type="match status" value="1"/>
</dbReference>
<dbReference type="InterPro" id="IPR036168">
    <property type="entry name" value="AP2_Mu_C_sf"/>
</dbReference>
<comment type="similarity">
    <text evidence="2 11">Belongs to the adaptor complexes medium subunit family. Delta-COP subfamily.</text>
</comment>
<evidence type="ECO:0000313" key="13">
    <source>
        <dbReference type="EMBL" id="CAD8891223.1"/>
    </source>
</evidence>
<dbReference type="EMBL" id="HBFR01025639">
    <property type="protein sequence ID" value="CAD8891223.1"/>
    <property type="molecule type" value="Transcribed_RNA"/>
</dbReference>
<dbReference type="AlphaFoldDB" id="A0A7S1FUI5"/>
<comment type="function">
    <text evidence="11">The coatomer is a cytosolic protein complex that binds to dilysine motifs and reversibly associates with Golgi non-clathrin-coated vesicles, which further mediate biosynthetic protein transport from the ER, via the Golgi up to the trans Golgi network.</text>
</comment>
<evidence type="ECO:0000256" key="11">
    <source>
        <dbReference type="RuleBase" id="RU366052"/>
    </source>
</evidence>
<name>A0A7S1FUI5_9STRA</name>
<evidence type="ECO:0000259" key="12">
    <source>
        <dbReference type="PROSITE" id="PS51072"/>
    </source>
</evidence>
<organism evidence="13">
    <name type="scientific">Corethron hystrix</name>
    <dbReference type="NCBI Taxonomy" id="216773"/>
    <lineage>
        <taxon>Eukaryota</taxon>
        <taxon>Sar</taxon>
        <taxon>Stramenopiles</taxon>
        <taxon>Ochrophyta</taxon>
        <taxon>Bacillariophyta</taxon>
        <taxon>Coscinodiscophyceae</taxon>
        <taxon>Corethrophycidae</taxon>
        <taxon>Corethrales</taxon>
        <taxon>Corethraceae</taxon>
        <taxon>Corethron</taxon>
    </lineage>
</organism>
<keyword evidence="4 11" id="KW-0813">Transport</keyword>
<dbReference type="SUPFAM" id="SSF49447">
    <property type="entry name" value="Second domain of Mu2 adaptin subunit (ap50) of ap2 adaptor"/>
    <property type="match status" value="1"/>
</dbReference>
<evidence type="ECO:0000256" key="2">
    <source>
        <dbReference type="ARBA" id="ARBA00010516"/>
    </source>
</evidence>
<evidence type="ECO:0000256" key="1">
    <source>
        <dbReference type="ARBA" id="ARBA00004255"/>
    </source>
</evidence>
<dbReference type="Gene3D" id="3.30.450.60">
    <property type="match status" value="1"/>
</dbReference>
<dbReference type="GO" id="GO:0051645">
    <property type="term" value="P:Golgi localization"/>
    <property type="evidence" value="ECO:0007669"/>
    <property type="project" value="TreeGrafter"/>
</dbReference>
<dbReference type="GO" id="GO:0000139">
    <property type="term" value="C:Golgi membrane"/>
    <property type="evidence" value="ECO:0007669"/>
    <property type="project" value="UniProtKB-SubCell"/>
</dbReference>
<keyword evidence="5 11" id="KW-0963">Cytoplasm</keyword>
<dbReference type="CDD" id="cd14830">
    <property type="entry name" value="Delta_COP_N"/>
    <property type="match status" value="1"/>
</dbReference>
<dbReference type="GO" id="GO:0006890">
    <property type="term" value="P:retrograde vesicle-mediated transport, Golgi to endoplasmic reticulum"/>
    <property type="evidence" value="ECO:0007669"/>
    <property type="project" value="UniProtKB-UniRule"/>
</dbReference>
<dbReference type="CDD" id="cd09254">
    <property type="entry name" value="AP_delta-COPI_MHD"/>
    <property type="match status" value="1"/>
</dbReference>
<dbReference type="Pfam" id="PF00928">
    <property type="entry name" value="Adap_comp_sub"/>
    <property type="match status" value="1"/>
</dbReference>
<gene>
    <name evidence="13" type="ORF">CHYS00102_LOCUS18429</name>
</gene>
<evidence type="ECO:0000256" key="4">
    <source>
        <dbReference type="ARBA" id="ARBA00022448"/>
    </source>
</evidence>
<keyword evidence="9 11" id="KW-0472">Membrane</keyword>
<reference evidence="13" key="1">
    <citation type="submission" date="2021-01" db="EMBL/GenBank/DDBJ databases">
        <authorList>
            <person name="Corre E."/>
            <person name="Pelletier E."/>
            <person name="Niang G."/>
            <person name="Scheremetjew M."/>
            <person name="Finn R."/>
            <person name="Kale V."/>
            <person name="Holt S."/>
            <person name="Cochrane G."/>
            <person name="Meng A."/>
            <person name="Brown T."/>
            <person name="Cohen L."/>
        </authorList>
    </citation>
    <scope>NUCLEOTIDE SEQUENCE</scope>
    <source>
        <strain evidence="13">308</strain>
    </source>
</reference>
<proteinExistence type="inferred from homology"/>
<dbReference type="InterPro" id="IPR028565">
    <property type="entry name" value="MHD"/>
</dbReference>
<accession>A0A7S1FUI5</accession>
<comment type="subcellular location">
    <subcellularLocation>
        <location evidence="11">Cytoplasm</location>
    </subcellularLocation>
    <subcellularLocation>
        <location evidence="1 11">Golgi apparatus membrane</location>
        <topology evidence="1 11">Peripheral membrane protein</topology>
        <orientation evidence="1 11">Cytoplasmic side</orientation>
    </subcellularLocation>
    <subcellularLocation>
        <location evidence="11">Cytoplasmic vesicle</location>
        <location evidence="11">COPI-coated vesicle membrane</location>
        <topology evidence="11">Peripheral membrane protein</topology>
        <orientation evidence="11">Cytoplasmic side</orientation>
    </subcellularLocation>
</comment>
<feature type="domain" description="MHD" evidence="12">
    <location>
        <begin position="311"/>
        <end position="555"/>
    </location>
</feature>
<dbReference type="PANTHER" id="PTHR10121">
    <property type="entry name" value="COATOMER SUBUNIT DELTA"/>
    <property type="match status" value="1"/>
</dbReference>
<evidence type="ECO:0000256" key="7">
    <source>
        <dbReference type="ARBA" id="ARBA00022927"/>
    </source>
</evidence>
<keyword evidence="10" id="KW-0968">Cytoplasmic vesicle</keyword>